<dbReference type="InterPro" id="IPR001279">
    <property type="entry name" value="Metallo-B-lactamas"/>
</dbReference>
<dbReference type="RefSeq" id="WP_368505656.1">
    <property type="nucleotide sequence ID" value="NZ_CP162551.1"/>
</dbReference>
<dbReference type="Pfam" id="PF00753">
    <property type="entry name" value="Lactamase_B"/>
    <property type="match status" value="1"/>
</dbReference>
<dbReference type="SUPFAM" id="SSF56281">
    <property type="entry name" value="Metallo-hydrolase/oxidoreductase"/>
    <property type="match status" value="1"/>
</dbReference>
<evidence type="ECO:0000313" key="2">
    <source>
        <dbReference type="EMBL" id="XDI38363.1"/>
    </source>
</evidence>
<gene>
    <name evidence="2" type="ORF">AB3N04_08670</name>
</gene>
<reference evidence="2" key="1">
    <citation type="submission" date="2024-07" db="EMBL/GenBank/DDBJ databases">
        <title>Identification and characteristics of an arsenic-resistant bacterial isolate, which belongs to a novel species.</title>
        <authorList>
            <person name="Juszczyk A."/>
            <person name="Kowalczyk A."/>
            <person name="Was K."/>
            <person name="Kosowicz W."/>
            <person name="Budzyn A."/>
            <person name="Latowski D."/>
        </authorList>
    </citation>
    <scope>NUCLEOTIDE SEQUENCE</scope>
    <source>
        <strain evidence="2">As8PL</strain>
    </source>
</reference>
<organism evidence="2">
    <name type="scientific">Alkalihalophilus sp. As8PL</name>
    <dbReference type="NCBI Taxonomy" id="3237103"/>
    <lineage>
        <taxon>Bacteria</taxon>
        <taxon>Bacillati</taxon>
        <taxon>Bacillota</taxon>
        <taxon>Bacilli</taxon>
        <taxon>Bacillales</taxon>
        <taxon>Bacillaceae</taxon>
        <taxon>Alkalihalophilus</taxon>
    </lineage>
</organism>
<dbReference type="Gene3D" id="3.60.15.10">
    <property type="entry name" value="Ribonuclease Z/Hydroxyacylglutathione hydrolase-like"/>
    <property type="match status" value="1"/>
</dbReference>
<dbReference type="AlphaFoldDB" id="A0AB39BXK4"/>
<name>A0AB39BXK4_9BACI</name>
<evidence type="ECO:0000259" key="1">
    <source>
        <dbReference type="SMART" id="SM00849"/>
    </source>
</evidence>
<sequence length="319" mass="36115">MAVKTEKIHCLTIPTPFLVGPVNCYVIEGETLTLVDTGPKTDEGWELLKSGIESIGYSIDDVEQVVLTHHHPDHVGLVARFSKAKVIGHQLNQLWLSRDPDFFMQYARFFKRFYLRHGLNAEQLKVIERSSLGYLHFVDKSSVDVFVAQGDKLPGLSDWRVIETPGHAQSHLLFLRESDGVAIGGDVLLSKVSSNALLEAPLEGQERPRTLLQYRESLETIKNLQISELHTGHGPSITDVTTLIDIRLTAQEDRARVIYDHLKSGKMTVNELGAKMFGRSHHKQPELTFSEVFGHLDLLMEDDLIVERHENELTYFEIK</sequence>
<dbReference type="PANTHER" id="PTHR23131:SF4">
    <property type="entry name" value="METALLO-BETA-LACTAMASE SUPERFAMILY POTEIN"/>
    <property type="match status" value="1"/>
</dbReference>
<dbReference type="SMART" id="SM00849">
    <property type="entry name" value="Lactamase_B"/>
    <property type="match status" value="1"/>
</dbReference>
<protein>
    <submittedName>
        <fullName evidence="2">MBL fold metallo-hydrolase</fullName>
    </submittedName>
</protein>
<proteinExistence type="predicted"/>
<dbReference type="InterPro" id="IPR050662">
    <property type="entry name" value="Sec-metab_biosynth-thioest"/>
</dbReference>
<feature type="domain" description="Metallo-beta-lactamase" evidence="1">
    <location>
        <begin position="21"/>
        <end position="233"/>
    </location>
</feature>
<dbReference type="PANTHER" id="PTHR23131">
    <property type="entry name" value="ENDORIBONUCLEASE LACTB2"/>
    <property type="match status" value="1"/>
</dbReference>
<accession>A0AB39BXK4</accession>
<dbReference type="InterPro" id="IPR036866">
    <property type="entry name" value="RibonucZ/Hydroxyglut_hydro"/>
</dbReference>
<dbReference type="EMBL" id="CP162551">
    <property type="protein sequence ID" value="XDI38363.1"/>
    <property type="molecule type" value="Genomic_DNA"/>
</dbReference>